<keyword evidence="5 6" id="KW-0472">Membrane</keyword>
<dbReference type="PANTHER" id="PTHR33529:SF6">
    <property type="entry name" value="YJGP_YJGQ FAMILY PERMEASE"/>
    <property type="match status" value="1"/>
</dbReference>
<dbReference type="AlphaFoldDB" id="A0A4Q4KF81"/>
<evidence type="ECO:0000256" key="4">
    <source>
        <dbReference type="ARBA" id="ARBA00022989"/>
    </source>
</evidence>
<organism evidence="7 8">
    <name type="scientific">Brumimicrobium glaciale</name>
    <dbReference type="NCBI Taxonomy" id="200475"/>
    <lineage>
        <taxon>Bacteria</taxon>
        <taxon>Pseudomonadati</taxon>
        <taxon>Bacteroidota</taxon>
        <taxon>Flavobacteriia</taxon>
        <taxon>Flavobacteriales</taxon>
        <taxon>Crocinitomicaceae</taxon>
        <taxon>Brumimicrobium</taxon>
    </lineage>
</organism>
<accession>A0A4Q4KF81</accession>
<reference evidence="7 8" key="1">
    <citation type="submission" date="2019-02" db="EMBL/GenBank/DDBJ databases">
        <title>Genome sequence of the sea-ice species Brumimicrobium glaciale.</title>
        <authorList>
            <person name="Bowman J.P."/>
        </authorList>
    </citation>
    <scope>NUCLEOTIDE SEQUENCE [LARGE SCALE GENOMIC DNA]</scope>
    <source>
        <strain evidence="7 8">IC156</strain>
    </source>
</reference>
<dbReference type="PANTHER" id="PTHR33529">
    <property type="entry name" value="SLR0882 PROTEIN-RELATED"/>
    <property type="match status" value="1"/>
</dbReference>
<dbReference type="RefSeq" id="WP_130095054.1">
    <property type="nucleotide sequence ID" value="NZ_SETE01000009.1"/>
</dbReference>
<keyword evidence="8" id="KW-1185">Reference proteome</keyword>
<evidence type="ECO:0000256" key="6">
    <source>
        <dbReference type="SAM" id="Phobius"/>
    </source>
</evidence>
<feature type="transmembrane region" description="Helical" evidence="6">
    <location>
        <begin position="53"/>
        <end position="78"/>
    </location>
</feature>
<comment type="subcellular location">
    <subcellularLocation>
        <location evidence="1">Cell membrane</location>
        <topology evidence="1">Multi-pass membrane protein</topology>
    </subcellularLocation>
</comment>
<dbReference type="Proteomes" id="UP000293952">
    <property type="component" value="Unassembled WGS sequence"/>
</dbReference>
<dbReference type="InterPro" id="IPR005495">
    <property type="entry name" value="LptG/LptF_permease"/>
</dbReference>
<feature type="transmembrane region" description="Helical" evidence="6">
    <location>
        <begin position="99"/>
        <end position="118"/>
    </location>
</feature>
<dbReference type="EMBL" id="SETE01000009">
    <property type="protein sequence ID" value="RYM31368.1"/>
    <property type="molecule type" value="Genomic_DNA"/>
</dbReference>
<keyword evidence="3 6" id="KW-0812">Transmembrane</keyword>
<dbReference type="Pfam" id="PF03739">
    <property type="entry name" value="LptF_LptG"/>
    <property type="match status" value="1"/>
</dbReference>
<sequence length="519" mass="59419">MKKLSIFFIKSFVGPFLATFFISMFMLVMQFLWKYIDDLMGKGLEISIILELLFYVSASLLPLALPLAILLSSLIVMGNLGESNELTALKSSGLSIYRILRPLTGVVILIAVGTFYFSNYVIPIANYKWHSIIWDIQEKKMTSFLKPGSYTQEIDGFSIKIKEGKDNSFKNIIIHDRRISSELKTIRADSGEFYQSENGEFLFFKLFNGDVIEELRSAPNFQGNKSKGGGIFPSRKSDFKSATYKMDMSGFKLQRTKDDMFKNDYEMLNVFQINKTVDSMRIIYNELIEVLATNTKSKHPYFQAINYLNNDVIDSTMMLAEERFRRKKFILEGNDTIVDKADIEKQLIKKKKKQELDSAQLVIPVYRFDDMTDEERENTMSHMKTQLRNNIKGLEGQIDIEENRHRQLRKFEIEFHRKFALSFAIIVLFFVGAPLGAIVKRGGFGAPVVIAALLFMVYFVLITIGDGMANNGVILPYLGMWGPNIILSPVAFLLMRSAANDRSVVVLPKIFKKKKKIKN</sequence>
<feature type="transmembrane region" description="Helical" evidence="6">
    <location>
        <begin position="474"/>
        <end position="494"/>
    </location>
</feature>
<evidence type="ECO:0000256" key="1">
    <source>
        <dbReference type="ARBA" id="ARBA00004651"/>
    </source>
</evidence>
<feature type="transmembrane region" description="Helical" evidence="6">
    <location>
        <begin position="12"/>
        <end position="33"/>
    </location>
</feature>
<keyword evidence="2" id="KW-1003">Cell membrane</keyword>
<comment type="caution">
    <text evidence="7">The sequence shown here is derived from an EMBL/GenBank/DDBJ whole genome shotgun (WGS) entry which is preliminary data.</text>
</comment>
<feature type="transmembrane region" description="Helical" evidence="6">
    <location>
        <begin position="419"/>
        <end position="437"/>
    </location>
</feature>
<dbReference type="OrthoDB" id="1096108at2"/>
<protein>
    <submittedName>
        <fullName evidence="7">YjgP/YjgQ family permease</fullName>
    </submittedName>
</protein>
<evidence type="ECO:0000313" key="7">
    <source>
        <dbReference type="EMBL" id="RYM31368.1"/>
    </source>
</evidence>
<name>A0A4Q4KF81_9FLAO</name>
<evidence type="ECO:0000313" key="8">
    <source>
        <dbReference type="Proteomes" id="UP000293952"/>
    </source>
</evidence>
<dbReference type="GO" id="GO:0015920">
    <property type="term" value="P:lipopolysaccharide transport"/>
    <property type="evidence" value="ECO:0007669"/>
    <property type="project" value="TreeGrafter"/>
</dbReference>
<evidence type="ECO:0000256" key="3">
    <source>
        <dbReference type="ARBA" id="ARBA00022692"/>
    </source>
</evidence>
<keyword evidence="4 6" id="KW-1133">Transmembrane helix</keyword>
<gene>
    <name evidence="7" type="ORF">ERX46_16945</name>
</gene>
<feature type="transmembrane region" description="Helical" evidence="6">
    <location>
        <begin position="444"/>
        <end position="462"/>
    </location>
</feature>
<proteinExistence type="predicted"/>
<evidence type="ECO:0000256" key="5">
    <source>
        <dbReference type="ARBA" id="ARBA00023136"/>
    </source>
</evidence>
<dbReference type="GO" id="GO:0043190">
    <property type="term" value="C:ATP-binding cassette (ABC) transporter complex"/>
    <property type="evidence" value="ECO:0007669"/>
    <property type="project" value="TreeGrafter"/>
</dbReference>
<evidence type="ECO:0000256" key="2">
    <source>
        <dbReference type="ARBA" id="ARBA00022475"/>
    </source>
</evidence>